<dbReference type="Gene3D" id="3.30.300.30">
    <property type="match status" value="1"/>
</dbReference>
<evidence type="ECO:0000256" key="6">
    <source>
        <dbReference type="ARBA" id="ARBA00022990"/>
    </source>
</evidence>
<evidence type="ECO:0000256" key="5">
    <source>
        <dbReference type="ARBA" id="ARBA00022840"/>
    </source>
</evidence>
<dbReference type="PROSITE" id="PS00455">
    <property type="entry name" value="AMP_BINDING"/>
    <property type="match status" value="1"/>
</dbReference>
<dbReference type="InterPro" id="IPR045851">
    <property type="entry name" value="AMP-bd_C_sf"/>
</dbReference>
<comment type="caution">
    <text evidence="11">The sequence shown here is derived from an EMBL/GenBank/DDBJ whole genome shotgun (WGS) entry which is preliminary data.</text>
</comment>
<dbReference type="Pfam" id="PF13193">
    <property type="entry name" value="AMP-binding_C"/>
    <property type="match status" value="1"/>
</dbReference>
<dbReference type="Gene3D" id="3.40.50.12780">
    <property type="entry name" value="N-terminal domain of ligase-like"/>
    <property type="match status" value="1"/>
</dbReference>
<dbReference type="GO" id="GO:0005829">
    <property type="term" value="C:cytosol"/>
    <property type="evidence" value="ECO:0007669"/>
    <property type="project" value="TreeGrafter"/>
</dbReference>
<comment type="similarity">
    <text evidence="1">Belongs to the ATP-dependent AMP-binding enzyme family.</text>
</comment>
<feature type="domain" description="AMP-dependent synthetase/ligase" evidence="8">
    <location>
        <begin position="85"/>
        <end position="475"/>
    </location>
</feature>
<dbReference type="InterPro" id="IPR032387">
    <property type="entry name" value="ACAS_N"/>
</dbReference>
<keyword evidence="4" id="KW-0547">Nucleotide-binding</keyword>
<dbReference type="InterPro" id="IPR025110">
    <property type="entry name" value="AMP-bd_C"/>
</dbReference>
<keyword evidence="5" id="KW-0067">ATP-binding</keyword>
<dbReference type="GO" id="GO:0003987">
    <property type="term" value="F:acetate-CoA ligase activity"/>
    <property type="evidence" value="ECO:0007669"/>
    <property type="project" value="UniProtKB-UniRule"/>
</dbReference>
<dbReference type="InterPro" id="IPR000873">
    <property type="entry name" value="AMP-dep_synth/lig_dom"/>
</dbReference>
<evidence type="ECO:0000259" key="8">
    <source>
        <dbReference type="Pfam" id="PF00501"/>
    </source>
</evidence>
<keyword evidence="3 11" id="KW-0436">Ligase</keyword>
<proteinExistence type="inferred from homology"/>
<evidence type="ECO:0000313" key="11">
    <source>
        <dbReference type="EMBL" id="PIT98253.1"/>
    </source>
</evidence>
<name>A0A2M6WZL8_9BACT</name>
<dbReference type="NCBIfam" id="NF001208">
    <property type="entry name" value="PRK00174.1"/>
    <property type="match status" value="1"/>
</dbReference>
<sequence length="647" mass="70321">MRRLFQSMGSILLGANKAADRPAAWTLTSDLYDRAAADPEGYWSAWADQLDWMRSYNTVLDWQPPQARWFDGGRMNASVNCIDRHVAAGRGDMPALLWEGEPGDRRTVTYHDLLDQVARCARGLRRIGVGRGDRVVLYLPLLPEALIACLACARLGAVHSVVFAGLGRDSLRERIQDLDATIIITADFGWRRGKKILLQQTVDAVAAMCDCVQRVVVVCRHNEGPHPSLLTGRDMLWQDLLGGGGELPAPEAMAAEDPLFVLYTSGTTGRPKGIVHSTGGYMTGVYATTRLVFDLQPSDVFWCTADIGWITGHSYVLYGPLSHGATVLLYEGAPDWPDRHRWWELIARYGVTVLYTAPTAVRMFMQWGVKPRTAADISSLRLLGSVGEPINPAAWEWYQRSVGGGTCPVVDTWWQTETGSIMIAPLPGITPAAPPGSAARPLPGIAAAVLDDGGKRITGRAGYLALTKPWPSMLRGILNDSARYRTDYWLRWGAGIYVTGDRAQVDAQGHYWLLGRSDDVIQVAGHRLSPTEIESALVGHAAVAEAAVIGVPDALKGEVIVAFVTRVETAVEDDALPQKLADYVVECLGSIARPHRIAVVSALPKTRSGKIMRRVLRAAARGQDIGDISTLADAGSAAIFQSMGVKE</sequence>
<evidence type="ECO:0000256" key="3">
    <source>
        <dbReference type="ARBA" id="ARBA00022598"/>
    </source>
</evidence>
<evidence type="ECO:0000259" key="9">
    <source>
        <dbReference type="Pfam" id="PF13193"/>
    </source>
</evidence>
<dbReference type="FunFam" id="3.40.50.12780:FF:000001">
    <property type="entry name" value="Acetyl-coenzyme A synthetase"/>
    <property type="match status" value="1"/>
</dbReference>
<dbReference type="PANTHER" id="PTHR24095">
    <property type="entry name" value="ACETYL-COENZYME A SYNTHETASE"/>
    <property type="match status" value="1"/>
</dbReference>
<evidence type="ECO:0000256" key="7">
    <source>
        <dbReference type="NCBIfam" id="TIGR02188"/>
    </source>
</evidence>
<dbReference type="GO" id="GO:0019427">
    <property type="term" value="P:acetyl-CoA biosynthetic process from acetate"/>
    <property type="evidence" value="ECO:0007669"/>
    <property type="project" value="UniProtKB-UniRule"/>
</dbReference>
<dbReference type="InterPro" id="IPR020845">
    <property type="entry name" value="AMP-binding_CS"/>
</dbReference>
<evidence type="ECO:0000259" key="10">
    <source>
        <dbReference type="Pfam" id="PF16177"/>
    </source>
</evidence>
<dbReference type="Proteomes" id="UP000230731">
    <property type="component" value="Unassembled WGS sequence"/>
</dbReference>
<protein>
    <recommendedName>
        <fullName evidence="2 7">Acetate--CoA ligase</fullName>
        <ecNumber evidence="2 7">6.2.1.1</ecNumber>
    </recommendedName>
</protein>
<keyword evidence="6" id="KW-0007">Acetylation</keyword>
<organism evidence="11 12">
    <name type="scientific">Candidatus Andersenbacteria bacterium CG10_big_fil_rev_8_21_14_0_10_54_11</name>
    <dbReference type="NCBI Taxonomy" id="1974485"/>
    <lineage>
        <taxon>Bacteria</taxon>
        <taxon>Candidatus Anderseniibacteriota</taxon>
    </lineage>
</organism>
<dbReference type="Pfam" id="PF16177">
    <property type="entry name" value="ACAS_N"/>
    <property type="match status" value="1"/>
</dbReference>
<dbReference type="NCBIfam" id="TIGR02188">
    <property type="entry name" value="Ac_CoA_lig_AcsA"/>
    <property type="match status" value="1"/>
</dbReference>
<feature type="domain" description="Acetyl-coenzyme A synthetase N-terminal" evidence="10">
    <location>
        <begin position="30"/>
        <end position="81"/>
    </location>
</feature>
<accession>A0A2M6WZL8</accession>
<reference evidence="12" key="1">
    <citation type="submission" date="2017-09" db="EMBL/GenBank/DDBJ databases">
        <title>Depth-based differentiation of microbial function through sediment-hosted aquifers and enrichment of novel symbionts in the deep terrestrial subsurface.</title>
        <authorList>
            <person name="Probst A.J."/>
            <person name="Ladd B."/>
            <person name="Jarett J.K."/>
            <person name="Geller-Mcgrath D.E."/>
            <person name="Sieber C.M.K."/>
            <person name="Emerson J.B."/>
            <person name="Anantharaman K."/>
            <person name="Thomas B.C."/>
            <person name="Malmstrom R."/>
            <person name="Stieglmeier M."/>
            <person name="Klingl A."/>
            <person name="Woyke T."/>
            <person name="Ryan C.M."/>
            <person name="Banfield J.F."/>
        </authorList>
    </citation>
    <scope>NUCLEOTIDE SEQUENCE [LARGE SCALE GENOMIC DNA]</scope>
</reference>
<dbReference type="InterPro" id="IPR011904">
    <property type="entry name" value="Ac_CoA_lig"/>
</dbReference>
<evidence type="ECO:0000256" key="1">
    <source>
        <dbReference type="ARBA" id="ARBA00006432"/>
    </source>
</evidence>
<dbReference type="SUPFAM" id="SSF56801">
    <property type="entry name" value="Acetyl-CoA synthetase-like"/>
    <property type="match status" value="1"/>
</dbReference>
<dbReference type="AlphaFoldDB" id="A0A2M6WZL8"/>
<evidence type="ECO:0000256" key="2">
    <source>
        <dbReference type="ARBA" id="ARBA00013275"/>
    </source>
</evidence>
<dbReference type="GO" id="GO:0016208">
    <property type="term" value="F:AMP binding"/>
    <property type="evidence" value="ECO:0007669"/>
    <property type="project" value="InterPro"/>
</dbReference>
<dbReference type="Pfam" id="PF00501">
    <property type="entry name" value="AMP-binding"/>
    <property type="match status" value="1"/>
</dbReference>
<feature type="domain" description="AMP-binding enzyme C-terminal" evidence="9">
    <location>
        <begin position="532"/>
        <end position="610"/>
    </location>
</feature>
<dbReference type="InterPro" id="IPR042099">
    <property type="entry name" value="ANL_N_sf"/>
</dbReference>
<dbReference type="GO" id="GO:0005524">
    <property type="term" value="F:ATP binding"/>
    <property type="evidence" value="ECO:0007669"/>
    <property type="project" value="UniProtKB-KW"/>
</dbReference>
<dbReference type="EMBL" id="PEZP01000021">
    <property type="protein sequence ID" value="PIT98253.1"/>
    <property type="molecule type" value="Genomic_DNA"/>
</dbReference>
<gene>
    <name evidence="11" type="primary">acs</name>
    <name evidence="11" type="ORF">COT71_01775</name>
</gene>
<dbReference type="EC" id="6.2.1.1" evidence="2 7"/>
<evidence type="ECO:0000256" key="4">
    <source>
        <dbReference type="ARBA" id="ARBA00022741"/>
    </source>
</evidence>
<dbReference type="PANTHER" id="PTHR24095:SF14">
    <property type="entry name" value="ACETYL-COENZYME A SYNTHETASE 1"/>
    <property type="match status" value="1"/>
</dbReference>
<evidence type="ECO:0000313" key="12">
    <source>
        <dbReference type="Proteomes" id="UP000230731"/>
    </source>
</evidence>